<comment type="similarity">
    <text evidence="3">Belongs to the glycosyltransferase GT106 family.</text>
</comment>
<dbReference type="PANTHER" id="PTHR31741:SF20">
    <property type="entry name" value="O-FUCOSYLTRANSFERASE FAMILY PROTEIN"/>
    <property type="match status" value="1"/>
</dbReference>
<evidence type="ECO:0000256" key="7">
    <source>
        <dbReference type="ARBA" id="ARBA00022968"/>
    </source>
</evidence>
<evidence type="ECO:0000256" key="4">
    <source>
        <dbReference type="ARBA" id="ARBA00022676"/>
    </source>
</evidence>
<proteinExistence type="inferred from homology"/>
<evidence type="ECO:0000256" key="13">
    <source>
        <dbReference type="ARBA" id="ARBA00030350"/>
    </source>
</evidence>
<keyword evidence="12" id="KW-0119">Carbohydrate metabolism</keyword>
<keyword evidence="6 15" id="KW-0812">Transmembrane</keyword>
<protein>
    <recommendedName>
        <fullName evidence="13">O-fucosyltransferase family protein</fullName>
    </recommendedName>
</protein>
<dbReference type="Proteomes" id="UP000026961">
    <property type="component" value="Chromosome 5"/>
</dbReference>
<organism evidence="16">
    <name type="scientific">Oryza glumipatula</name>
    <dbReference type="NCBI Taxonomy" id="40148"/>
    <lineage>
        <taxon>Eukaryota</taxon>
        <taxon>Viridiplantae</taxon>
        <taxon>Streptophyta</taxon>
        <taxon>Embryophyta</taxon>
        <taxon>Tracheophyta</taxon>
        <taxon>Spermatophyta</taxon>
        <taxon>Magnoliopsida</taxon>
        <taxon>Liliopsida</taxon>
        <taxon>Poales</taxon>
        <taxon>Poaceae</taxon>
        <taxon>BOP clade</taxon>
        <taxon>Oryzoideae</taxon>
        <taxon>Oryzeae</taxon>
        <taxon>Oryzinae</taxon>
        <taxon>Oryza</taxon>
    </lineage>
</organism>
<keyword evidence="11" id="KW-0294">Fucose metabolism</keyword>
<dbReference type="CDD" id="cd11299">
    <property type="entry name" value="O-FucT_plant"/>
    <property type="match status" value="1"/>
</dbReference>
<name>A0A0E0A028_9ORYZ</name>
<dbReference type="GO" id="GO:0016757">
    <property type="term" value="F:glycosyltransferase activity"/>
    <property type="evidence" value="ECO:0007669"/>
    <property type="project" value="UniProtKB-KW"/>
</dbReference>
<comment type="pathway">
    <text evidence="2">Glycan metabolism.</text>
</comment>
<dbReference type="EnsemblPlants" id="OGLUM05G19810.1">
    <property type="protein sequence ID" value="OGLUM05G19810.1"/>
    <property type="gene ID" value="OGLUM05G19810"/>
</dbReference>
<dbReference type="eggNOG" id="ENOG502QQ4D">
    <property type="taxonomic scope" value="Eukaryota"/>
</dbReference>
<dbReference type="AlphaFoldDB" id="A0A0E0A028"/>
<keyword evidence="7" id="KW-0735">Signal-anchor</keyword>
<keyword evidence="8 15" id="KW-1133">Transmembrane helix</keyword>
<dbReference type="GO" id="GO:0016020">
    <property type="term" value="C:membrane"/>
    <property type="evidence" value="ECO:0007669"/>
    <property type="project" value="UniProtKB-SubCell"/>
</dbReference>
<reference evidence="16" key="1">
    <citation type="submission" date="2015-04" db="UniProtKB">
        <authorList>
            <consortium name="EnsemblPlants"/>
        </authorList>
    </citation>
    <scope>IDENTIFICATION</scope>
</reference>
<keyword evidence="10" id="KW-0325">Glycoprotein</keyword>
<keyword evidence="17" id="KW-1185">Reference proteome</keyword>
<dbReference type="Gramene" id="OGLUM05G19810.1">
    <property type="protein sequence ID" value="OGLUM05G19810.1"/>
    <property type="gene ID" value="OGLUM05G19810"/>
</dbReference>
<sequence>MRAARRHRHRRAYELTPTTKNPRKQRHARREIDRFVRSRRGTRPVDRVAYERTRETDAAAHVHTGRDETLQRSAASRAHGEGKKHARGRWIARWLAGGKRRLASRAELPRPDLTGAVKRGPHVRGRQAMATAATTTSSTATTTTTTCSSPSSTTSPIHPAVPHRRRLNDIERVDYAHGAAADDCAACGGVAPDAALADDDECGHGHPVVGARAWVVGAGGQAWMRGVVLCLLGLVAVVGFLGSHRRGGSGGGGGGAGSGAVGGGGGGDGDDGGRLVKKVEVADADVMGWTEENLTALTRRPPDPPIPEIWMKPDSEGYSQCIERPKNQRRTNNATVGYLIVDANGGLNQMRMGISDMVAVAKIMNASLVIPTLDHQSFWTDPSDFKDIFDVEHFKEILKEDIVIVDSLPPTYKRVKPYMRAPTSWSRASYYRDFSRILRKYKVVRFTHTDSRIVNNGLAPSLQRLRCRANYKALQYRKEIEELGRTLVDRLRNGMDHYIALHLRYEKDMLSFTGCNHNLTVHEADELTDMRLKVRHWKEKEINSEEKRLQGGCPMTPREAAVFLKAMGYPSTTKIYIVAGEIYGAHSMDALKLEYPNIYTHYSLATADELEPLELYQNRLAAVDYIVALQSDVFVYTYDGNMARAVQGHRRFEGFRKTINPDRLKFVELIDKLDEGSMDWNEFQSEVKKHHENRLGGPYDRLPGESPRQEEYFYSNPIPGCLCRKFRAWGQEVLHFQRNVHPRKEDEILK</sequence>
<dbReference type="HOGENOM" id="CLU_018420_7_1_1"/>
<dbReference type="PANTHER" id="PTHR31741">
    <property type="entry name" value="OS02G0726500 PROTEIN-RELATED"/>
    <property type="match status" value="1"/>
</dbReference>
<evidence type="ECO:0000256" key="8">
    <source>
        <dbReference type="ARBA" id="ARBA00022989"/>
    </source>
</evidence>
<dbReference type="GO" id="GO:0006004">
    <property type="term" value="P:fucose metabolic process"/>
    <property type="evidence" value="ECO:0007669"/>
    <property type="project" value="UniProtKB-KW"/>
</dbReference>
<feature type="region of interest" description="Disordered" evidence="14">
    <location>
        <begin position="247"/>
        <end position="274"/>
    </location>
</feature>
<evidence type="ECO:0000256" key="2">
    <source>
        <dbReference type="ARBA" id="ARBA00004881"/>
    </source>
</evidence>
<keyword evidence="5" id="KW-0808">Transferase</keyword>
<dbReference type="FunFam" id="3.40.50.11350:FF:000011">
    <property type="entry name" value="O-fucosyltransferase 28"/>
    <property type="match status" value="1"/>
</dbReference>
<evidence type="ECO:0000313" key="17">
    <source>
        <dbReference type="Proteomes" id="UP000026961"/>
    </source>
</evidence>
<evidence type="ECO:0000256" key="6">
    <source>
        <dbReference type="ARBA" id="ARBA00022692"/>
    </source>
</evidence>
<evidence type="ECO:0000256" key="11">
    <source>
        <dbReference type="ARBA" id="ARBA00023253"/>
    </source>
</evidence>
<dbReference type="InterPro" id="IPR024709">
    <property type="entry name" value="FucosylTrfase_pln"/>
</dbReference>
<evidence type="ECO:0000256" key="10">
    <source>
        <dbReference type="ARBA" id="ARBA00023180"/>
    </source>
</evidence>
<evidence type="ECO:0000256" key="1">
    <source>
        <dbReference type="ARBA" id="ARBA00004606"/>
    </source>
</evidence>
<feature type="compositionally biased region" description="Basic residues" evidence="14">
    <location>
        <begin position="1"/>
        <end position="11"/>
    </location>
</feature>
<feature type="compositionally biased region" description="Gly residues" evidence="14">
    <location>
        <begin position="248"/>
        <end position="267"/>
    </location>
</feature>
<accession>A0A0E0A028</accession>
<evidence type="ECO:0000256" key="14">
    <source>
        <dbReference type="SAM" id="MobiDB-lite"/>
    </source>
</evidence>
<dbReference type="InterPro" id="IPR019378">
    <property type="entry name" value="GDP-Fuc_O-FucTrfase"/>
</dbReference>
<dbReference type="STRING" id="40148.A0A0E0A028"/>
<keyword evidence="9 15" id="KW-0472">Membrane</keyword>
<evidence type="ECO:0000256" key="5">
    <source>
        <dbReference type="ARBA" id="ARBA00022679"/>
    </source>
</evidence>
<dbReference type="Pfam" id="PF10250">
    <property type="entry name" value="O-FucT"/>
    <property type="match status" value="1"/>
</dbReference>
<evidence type="ECO:0000256" key="12">
    <source>
        <dbReference type="ARBA" id="ARBA00023277"/>
    </source>
</evidence>
<feature type="transmembrane region" description="Helical" evidence="15">
    <location>
        <begin position="222"/>
        <end position="242"/>
    </location>
</feature>
<keyword evidence="4" id="KW-0328">Glycosyltransferase</keyword>
<evidence type="ECO:0000313" key="16">
    <source>
        <dbReference type="EnsemblPlants" id="OGLUM05G19810.1"/>
    </source>
</evidence>
<evidence type="ECO:0000256" key="15">
    <source>
        <dbReference type="SAM" id="Phobius"/>
    </source>
</evidence>
<feature type="compositionally biased region" description="Basic and acidic residues" evidence="14">
    <location>
        <begin position="60"/>
        <end position="70"/>
    </location>
</feature>
<comment type="subcellular location">
    <subcellularLocation>
        <location evidence="1">Membrane</location>
        <topology evidence="1">Single-pass type II membrane protein</topology>
    </subcellularLocation>
</comment>
<reference evidence="16" key="2">
    <citation type="submission" date="2018-05" db="EMBL/GenBank/DDBJ databases">
        <title>OgluRS3 (Oryza glumaepatula Reference Sequence Version 3).</title>
        <authorList>
            <person name="Zhang J."/>
            <person name="Kudrna D."/>
            <person name="Lee S."/>
            <person name="Talag J."/>
            <person name="Welchert J."/>
            <person name="Wing R.A."/>
        </authorList>
    </citation>
    <scope>NUCLEOTIDE SEQUENCE [LARGE SCALE GENOMIC DNA]</scope>
</reference>
<feature type="region of interest" description="Disordered" evidence="14">
    <location>
        <begin position="60"/>
        <end position="84"/>
    </location>
</feature>
<feature type="region of interest" description="Disordered" evidence="14">
    <location>
        <begin position="112"/>
        <end position="159"/>
    </location>
</feature>
<feature type="compositionally biased region" description="Low complexity" evidence="14">
    <location>
        <begin position="130"/>
        <end position="155"/>
    </location>
</feature>
<evidence type="ECO:0000256" key="9">
    <source>
        <dbReference type="ARBA" id="ARBA00023136"/>
    </source>
</evidence>
<dbReference type="GO" id="GO:0005737">
    <property type="term" value="C:cytoplasm"/>
    <property type="evidence" value="ECO:0007669"/>
    <property type="project" value="TreeGrafter"/>
</dbReference>
<evidence type="ECO:0000256" key="3">
    <source>
        <dbReference type="ARBA" id="ARBA00007737"/>
    </source>
</evidence>
<feature type="region of interest" description="Disordered" evidence="14">
    <location>
        <begin position="1"/>
        <end position="29"/>
    </location>
</feature>